<proteinExistence type="predicted"/>
<evidence type="ECO:0000313" key="2">
    <source>
        <dbReference type="EMBL" id="QOR74297.1"/>
    </source>
</evidence>
<protein>
    <submittedName>
        <fullName evidence="2">Pyridoxamine 5'-phosphate oxidase family protein</fullName>
    </submittedName>
</protein>
<dbReference type="Gene3D" id="2.30.110.10">
    <property type="entry name" value="Electron Transport, Fmn-binding Protein, Chain A"/>
    <property type="match status" value="1"/>
</dbReference>
<evidence type="ECO:0000259" key="1">
    <source>
        <dbReference type="Pfam" id="PF16242"/>
    </source>
</evidence>
<dbReference type="KEGG" id="civ:IMZ16_02330"/>
<dbReference type="InterPro" id="IPR038725">
    <property type="entry name" value="YdaG_split_barrel_FMN-bd"/>
</dbReference>
<dbReference type="RefSeq" id="WP_193440322.1">
    <property type="nucleotide sequence ID" value="NZ_CP063145.1"/>
</dbReference>
<evidence type="ECO:0000313" key="3">
    <source>
        <dbReference type="Proteomes" id="UP000593605"/>
    </source>
</evidence>
<organism evidence="2 3">
    <name type="scientific">Cruoricaptor ignavus</name>
    <dbReference type="NCBI Taxonomy" id="1118202"/>
    <lineage>
        <taxon>Bacteria</taxon>
        <taxon>Pseudomonadati</taxon>
        <taxon>Bacteroidota</taxon>
        <taxon>Flavobacteriia</taxon>
        <taxon>Flavobacteriales</taxon>
        <taxon>Weeksellaceae</taxon>
        <taxon>Cruoricaptor</taxon>
    </lineage>
</organism>
<name>A0A7M1T4S5_9FLAO</name>
<dbReference type="Pfam" id="PF16242">
    <property type="entry name" value="Pyrid_ox_like"/>
    <property type="match status" value="1"/>
</dbReference>
<dbReference type="SUPFAM" id="SSF50475">
    <property type="entry name" value="FMN-binding split barrel"/>
    <property type="match status" value="1"/>
</dbReference>
<dbReference type="Proteomes" id="UP000593605">
    <property type="component" value="Chromosome"/>
</dbReference>
<dbReference type="InterPro" id="IPR052917">
    <property type="entry name" value="Stress-Dev_Protein"/>
</dbReference>
<sequence>MSTQNLHHNDAIKKLKELSEKARFCMFATELEKLPISARPMTLQECDEEGNLWFISSKESNKNFDIAEDNRVQLFFMNSGHQEYLSVFGNAFIYNDKATIEDQWSPMASAWFEDGKDDENVTIIRVQPAETYYWDTKAGRLVSLVSYAAAAISGGKTDNSDGVEGQLTI</sequence>
<accession>A0A7M1T4S5</accession>
<dbReference type="PANTHER" id="PTHR34818:SF1">
    <property type="entry name" value="PROTEIN BLI-3"/>
    <property type="match status" value="1"/>
</dbReference>
<dbReference type="PANTHER" id="PTHR34818">
    <property type="entry name" value="PROTEIN BLI-3"/>
    <property type="match status" value="1"/>
</dbReference>
<reference evidence="2 3" key="1">
    <citation type="submission" date="2020-10" db="EMBL/GenBank/DDBJ databases">
        <title>Complete genome of Cruoricapor ignavus strain M1214 isolated from the blood culture of a febrile patient.</title>
        <authorList>
            <person name="Guglielmino C.J.D."/>
        </authorList>
    </citation>
    <scope>NUCLEOTIDE SEQUENCE [LARGE SCALE GENOMIC DNA]</scope>
    <source>
        <strain evidence="2 3">M1214</strain>
    </source>
</reference>
<feature type="domain" description="General stress protein FMN-binding split barrel" evidence="1">
    <location>
        <begin position="10"/>
        <end position="158"/>
    </location>
</feature>
<dbReference type="AlphaFoldDB" id="A0A7M1T4S5"/>
<dbReference type="InterPro" id="IPR012349">
    <property type="entry name" value="Split_barrel_FMN-bd"/>
</dbReference>
<gene>
    <name evidence="2" type="ORF">IMZ16_02330</name>
</gene>
<dbReference type="EMBL" id="CP063145">
    <property type="protein sequence ID" value="QOR74297.1"/>
    <property type="molecule type" value="Genomic_DNA"/>
</dbReference>